<evidence type="ECO:0000313" key="1">
    <source>
        <dbReference type="EMBL" id="KXB39200.1"/>
    </source>
</evidence>
<dbReference type="AlphaFoldDB" id="A0A133Y7S6"/>
<dbReference type="Pfam" id="PF14277">
    <property type="entry name" value="DUF4364"/>
    <property type="match status" value="1"/>
</dbReference>
<comment type="caution">
    <text evidence="1">The sequence shown here is derived from an EMBL/GenBank/DDBJ whole genome shotgun (WGS) entry which is preliminary data.</text>
</comment>
<dbReference type="EMBL" id="LSCV01000042">
    <property type="protein sequence ID" value="KXB39200.1"/>
    <property type="molecule type" value="Genomic_DNA"/>
</dbReference>
<organism evidence="1 2">
    <name type="scientific">Amygdalobacter nucleatus</name>
    <dbReference type="NCBI Taxonomy" id="3029274"/>
    <lineage>
        <taxon>Bacteria</taxon>
        <taxon>Bacillati</taxon>
        <taxon>Bacillota</taxon>
        <taxon>Clostridia</taxon>
        <taxon>Eubacteriales</taxon>
        <taxon>Oscillospiraceae</taxon>
        <taxon>Amygdalobacter</taxon>
    </lineage>
</organism>
<keyword evidence="2" id="KW-1185">Reference proteome</keyword>
<accession>A0A133Y7S6</accession>
<dbReference type="Proteomes" id="UP000070080">
    <property type="component" value="Unassembled WGS sequence"/>
</dbReference>
<proteinExistence type="predicted"/>
<evidence type="ECO:0000313" key="2">
    <source>
        <dbReference type="Proteomes" id="UP000070080"/>
    </source>
</evidence>
<gene>
    <name evidence="1" type="ORF">HMPREF1872_01232</name>
</gene>
<dbReference type="InterPro" id="IPR025374">
    <property type="entry name" value="DUF4364"/>
</dbReference>
<sequence>MQLKEANMADQHNDKKAGKLENKALAYDHIAFDSQEFLSNNEKTAEENTGDKEVSADAKLDLSSFNQQQRELDFTNKKLVILYVIKAIPNIKQSTLRDICLQSNYLNYFTFIACLDELKQSKLVDVKDDIYTLTTSGTTVFDTLELTLPNAAYKFLDQLIANFSKQN</sequence>
<protein>
    <submittedName>
        <fullName evidence="1">Uncharacterized protein</fullName>
    </submittedName>
</protein>
<reference evidence="2" key="1">
    <citation type="submission" date="2016-01" db="EMBL/GenBank/DDBJ databases">
        <authorList>
            <person name="Mitreva M."/>
            <person name="Pepin K.H."/>
            <person name="Mihindukulasuriya K.A."/>
            <person name="Fulton R."/>
            <person name="Fronick C."/>
            <person name="O'Laughlin M."/>
            <person name="Miner T."/>
            <person name="Herter B."/>
            <person name="Rosa B.A."/>
            <person name="Cordes M."/>
            <person name="Tomlinson C."/>
            <person name="Wollam A."/>
            <person name="Palsikar V.B."/>
            <person name="Mardis E.R."/>
            <person name="Wilson R.K."/>
        </authorList>
    </citation>
    <scope>NUCLEOTIDE SEQUENCE [LARGE SCALE GENOMIC DNA]</scope>
    <source>
        <strain evidence="2">KA00274</strain>
    </source>
</reference>
<name>A0A133Y7S6_9FIRM</name>